<accession>A0A9P4HJY5</accession>
<feature type="transmembrane region" description="Helical" evidence="5">
    <location>
        <begin position="56"/>
        <end position="73"/>
    </location>
</feature>
<feature type="non-terminal residue" evidence="6">
    <location>
        <position position="1"/>
    </location>
</feature>
<evidence type="ECO:0000313" key="6">
    <source>
        <dbReference type="EMBL" id="KAF2036625.1"/>
    </source>
</evidence>
<gene>
    <name evidence="6" type="ORF">EK21DRAFT_45544</name>
</gene>
<feature type="transmembrane region" description="Helical" evidence="5">
    <location>
        <begin position="210"/>
        <end position="233"/>
    </location>
</feature>
<reference evidence="6" key="1">
    <citation type="journal article" date="2020" name="Stud. Mycol.">
        <title>101 Dothideomycetes genomes: a test case for predicting lifestyles and emergence of pathogens.</title>
        <authorList>
            <person name="Haridas S."/>
            <person name="Albert R."/>
            <person name="Binder M."/>
            <person name="Bloem J."/>
            <person name="Labutti K."/>
            <person name="Salamov A."/>
            <person name="Andreopoulos B."/>
            <person name="Baker S."/>
            <person name="Barry K."/>
            <person name="Bills G."/>
            <person name="Bluhm B."/>
            <person name="Cannon C."/>
            <person name="Castanera R."/>
            <person name="Culley D."/>
            <person name="Daum C."/>
            <person name="Ezra D."/>
            <person name="Gonzalez J."/>
            <person name="Henrissat B."/>
            <person name="Kuo A."/>
            <person name="Liang C."/>
            <person name="Lipzen A."/>
            <person name="Lutzoni F."/>
            <person name="Magnuson J."/>
            <person name="Mondo S."/>
            <person name="Nolan M."/>
            <person name="Ohm R."/>
            <person name="Pangilinan J."/>
            <person name="Park H.-J."/>
            <person name="Ramirez L."/>
            <person name="Alfaro M."/>
            <person name="Sun H."/>
            <person name="Tritt A."/>
            <person name="Yoshinaga Y."/>
            <person name="Zwiers L.-H."/>
            <person name="Turgeon B."/>
            <person name="Goodwin S."/>
            <person name="Spatafora J."/>
            <person name="Crous P."/>
            <person name="Grigoriev I."/>
        </authorList>
    </citation>
    <scope>NUCLEOTIDE SEQUENCE</scope>
    <source>
        <strain evidence="6">CBS 110217</strain>
    </source>
</reference>
<evidence type="ECO:0008006" key="8">
    <source>
        <dbReference type="Google" id="ProtNLM"/>
    </source>
</evidence>
<dbReference type="OrthoDB" id="5384040at2759"/>
<keyword evidence="4 5" id="KW-0472">Membrane</keyword>
<dbReference type="InterPro" id="IPR007568">
    <property type="entry name" value="RTA1"/>
</dbReference>
<feature type="transmembrane region" description="Helical" evidence="5">
    <location>
        <begin position="93"/>
        <end position="113"/>
    </location>
</feature>
<evidence type="ECO:0000256" key="1">
    <source>
        <dbReference type="ARBA" id="ARBA00004141"/>
    </source>
</evidence>
<dbReference type="PANTHER" id="PTHR31465">
    <property type="entry name" value="PROTEIN RTA1-RELATED"/>
    <property type="match status" value="1"/>
</dbReference>
<feature type="transmembrane region" description="Helical" evidence="5">
    <location>
        <begin position="30"/>
        <end position="49"/>
    </location>
</feature>
<feature type="transmembrane region" description="Helical" evidence="5">
    <location>
        <begin position="172"/>
        <end position="189"/>
    </location>
</feature>
<evidence type="ECO:0000256" key="2">
    <source>
        <dbReference type="ARBA" id="ARBA00022692"/>
    </source>
</evidence>
<keyword evidence="2 5" id="KW-0812">Transmembrane</keyword>
<evidence type="ECO:0000256" key="3">
    <source>
        <dbReference type="ARBA" id="ARBA00022989"/>
    </source>
</evidence>
<evidence type="ECO:0000256" key="4">
    <source>
        <dbReference type="ARBA" id="ARBA00023136"/>
    </source>
</evidence>
<comment type="subcellular location">
    <subcellularLocation>
        <location evidence="1">Membrane</location>
        <topology evidence="1">Multi-pass membrane protein</topology>
    </subcellularLocation>
</comment>
<feature type="transmembrane region" description="Helical" evidence="5">
    <location>
        <begin position="133"/>
        <end position="152"/>
    </location>
</feature>
<feature type="non-terminal residue" evidence="6">
    <location>
        <position position="283"/>
    </location>
</feature>
<proteinExistence type="predicted"/>
<evidence type="ECO:0000256" key="5">
    <source>
        <dbReference type="SAM" id="Phobius"/>
    </source>
</evidence>
<keyword evidence="7" id="KW-1185">Reference proteome</keyword>
<name>A0A9P4HJY5_9PLEO</name>
<keyword evidence="3 5" id="KW-1133">Transmembrane helix</keyword>
<feature type="transmembrane region" description="Helical" evidence="5">
    <location>
        <begin position="253"/>
        <end position="278"/>
    </location>
</feature>
<dbReference type="Pfam" id="PF04479">
    <property type="entry name" value="RTA1"/>
    <property type="match status" value="1"/>
</dbReference>
<dbReference type="PANTHER" id="PTHR31465:SF15">
    <property type="entry name" value="LIPID TRANSPORTER ATNI-RELATED"/>
    <property type="match status" value="1"/>
</dbReference>
<dbReference type="Proteomes" id="UP000799777">
    <property type="component" value="Unassembled WGS sequence"/>
</dbReference>
<sequence length="283" mass="31826">TCTTAIPASNGYVPVEACNAQWSYSPSFPAAIAIAILFTLLTLTHLTLAITFRKRFCWVIIMASTWETVAFILRSLGSQHQQNGGYALGSQLLFLLAPLWINAFVYMSAGRLIYFLHPERKVWHIKAISLGKWFVWLDIFSFIVQGAGGVMLNPGSDANMMKIGKNVYMSGVGLQEFFILLFTGLIVKFQFDVQKLERQGLLNTGKTGRWWNWLTYSLYAVLVLITMRIIFRLCEFSGGIDPEKNKLPYQERYALGLDAFPMMLALLILAVVHPGLVLRGPES</sequence>
<evidence type="ECO:0000313" key="7">
    <source>
        <dbReference type="Proteomes" id="UP000799777"/>
    </source>
</evidence>
<dbReference type="GO" id="GO:0016020">
    <property type="term" value="C:membrane"/>
    <property type="evidence" value="ECO:0007669"/>
    <property type="project" value="UniProtKB-SubCell"/>
</dbReference>
<dbReference type="AlphaFoldDB" id="A0A9P4HJY5"/>
<dbReference type="EMBL" id="ML978154">
    <property type="protein sequence ID" value="KAF2036625.1"/>
    <property type="molecule type" value="Genomic_DNA"/>
</dbReference>
<comment type="caution">
    <text evidence="6">The sequence shown here is derived from an EMBL/GenBank/DDBJ whole genome shotgun (WGS) entry which is preliminary data.</text>
</comment>
<protein>
    <recommendedName>
        <fullName evidence="8">RTA1-like protein</fullName>
    </recommendedName>
</protein>
<organism evidence="6 7">
    <name type="scientific">Setomelanomma holmii</name>
    <dbReference type="NCBI Taxonomy" id="210430"/>
    <lineage>
        <taxon>Eukaryota</taxon>
        <taxon>Fungi</taxon>
        <taxon>Dikarya</taxon>
        <taxon>Ascomycota</taxon>
        <taxon>Pezizomycotina</taxon>
        <taxon>Dothideomycetes</taxon>
        <taxon>Pleosporomycetidae</taxon>
        <taxon>Pleosporales</taxon>
        <taxon>Pleosporineae</taxon>
        <taxon>Phaeosphaeriaceae</taxon>
        <taxon>Setomelanomma</taxon>
    </lineage>
</organism>